<keyword evidence="3" id="KW-1185">Reference proteome</keyword>
<feature type="transmembrane region" description="Helical" evidence="1">
    <location>
        <begin position="90"/>
        <end position="114"/>
    </location>
</feature>
<accession>A0A3N4LI85</accession>
<name>A0A3N4LI85_9PEZI</name>
<feature type="transmembrane region" description="Helical" evidence="1">
    <location>
        <begin position="49"/>
        <end position="69"/>
    </location>
</feature>
<gene>
    <name evidence="2" type="ORF">L211DRAFT_324947</name>
</gene>
<dbReference type="Proteomes" id="UP000267821">
    <property type="component" value="Unassembled WGS sequence"/>
</dbReference>
<evidence type="ECO:0000256" key="1">
    <source>
        <dbReference type="SAM" id="Phobius"/>
    </source>
</evidence>
<keyword evidence="1" id="KW-0472">Membrane</keyword>
<reference evidence="2 3" key="1">
    <citation type="journal article" date="2018" name="Nat. Ecol. Evol.">
        <title>Pezizomycetes genomes reveal the molecular basis of ectomycorrhizal truffle lifestyle.</title>
        <authorList>
            <person name="Murat C."/>
            <person name="Payen T."/>
            <person name="Noel B."/>
            <person name="Kuo A."/>
            <person name="Morin E."/>
            <person name="Chen J."/>
            <person name="Kohler A."/>
            <person name="Krizsan K."/>
            <person name="Balestrini R."/>
            <person name="Da Silva C."/>
            <person name="Montanini B."/>
            <person name="Hainaut M."/>
            <person name="Levati E."/>
            <person name="Barry K.W."/>
            <person name="Belfiori B."/>
            <person name="Cichocki N."/>
            <person name="Clum A."/>
            <person name="Dockter R.B."/>
            <person name="Fauchery L."/>
            <person name="Guy J."/>
            <person name="Iotti M."/>
            <person name="Le Tacon F."/>
            <person name="Lindquist E.A."/>
            <person name="Lipzen A."/>
            <person name="Malagnac F."/>
            <person name="Mello A."/>
            <person name="Molinier V."/>
            <person name="Miyauchi S."/>
            <person name="Poulain J."/>
            <person name="Riccioni C."/>
            <person name="Rubini A."/>
            <person name="Sitrit Y."/>
            <person name="Splivallo R."/>
            <person name="Traeger S."/>
            <person name="Wang M."/>
            <person name="Zifcakova L."/>
            <person name="Wipf D."/>
            <person name="Zambonelli A."/>
            <person name="Paolocci F."/>
            <person name="Nowrousian M."/>
            <person name="Ottonello S."/>
            <person name="Baldrian P."/>
            <person name="Spatafora J.W."/>
            <person name="Henrissat B."/>
            <person name="Nagy L.G."/>
            <person name="Aury J.M."/>
            <person name="Wincker P."/>
            <person name="Grigoriev I.V."/>
            <person name="Bonfante P."/>
            <person name="Martin F.M."/>
        </authorList>
    </citation>
    <scope>NUCLEOTIDE SEQUENCE [LARGE SCALE GENOMIC DNA]</scope>
    <source>
        <strain evidence="2 3">ATCC MYA-4762</strain>
    </source>
</reference>
<evidence type="ECO:0000313" key="2">
    <source>
        <dbReference type="EMBL" id="RPB22456.1"/>
    </source>
</evidence>
<dbReference type="AlphaFoldDB" id="A0A3N4LI85"/>
<organism evidence="2 3">
    <name type="scientific">Terfezia boudieri ATCC MYA-4762</name>
    <dbReference type="NCBI Taxonomy" id="1051890"/>
    <lineage>
        <taxon>Eukaryota</taxon>
        <taxon>Fungi</taxon>
        <taxon>Dikarya</taxon>
        <taxon>Ascomycota</taxon>
        <taxon>Pezizomycotina</taxon>
        <taxon>Pezizomycetes</taxon>
        <taxon>Pezizales</taxon>
        <taxon>Pezizaceae</taxon>
        <taxon>Terfezia</taxon>
    </lineage>
</organism>
<protein>
    <submittedName>
        <fullName evidence="2">Uncharacterized protein</fullName>
    </submittedName>
</protein>
<keyword evidence="1" id="KW-1133">Transmembrane helix</keyword>
<dbReference type="EMBL" id="ML121551">
    <property type="protein sequence ID" value="RPB22456.1"/>
    <property type="molecule type" value="Genomic_DNA"/>
</dbReference>
<evidence type="ECO:0000313" key="3">
    <source>
        <dbReference type="Proteomes" id="UP000267821"/>
    </source>
</evidence>
<proteinExistence type="predicted"/>
<sequence length="219" mass="24723">MRKKTQIARTDASGIMSASEFRRLALAKYSLGLLQNVDSEFLRGHKPYVYYYLSLTAIYLLITRSQVLAPRNFWHIFYLATRFWNQLPNMPTMVTSLVSWTQALTSIMLCFLTGTYSGSILVIGEGLLPLVNAMIVVPRFVWVAELKLYTHGDIAVEIDKKRRSLATSTPSWSISGTLWQMSSTTSTGLRNFIVATVLAAGSSRRFTYLVEGSVRFQEL</sequence>
<feature type="transmembrane region" description="Helical" evidence="1">
    <location>
        <begin position="120"/>
        <end position="142"/>
    </location>
</feature>
<dbReference type="InParanoid" id="A0A3N4LI85"/>
<keyword evidence="1" id="KW-0812">Transmembrane</keyword>